<dbReference type="AlphaFoldDB" id="A0A151PB26"/>
<comment type="caution">
    <text evidence="2">The sequence shown here is derived from an EMBL/GenBank/DDBJ whole genome shotgun (WGS) entry which is preliminary data.</text>
</comment>
<gene>
    <name evidence="2" type="ORF">Y1Q_0021770</name>
</gene>
<evidence type="ECO:0000256" key="1">
    <source>
        <dbReference type="SAM" id="MobiDB-lite"/>
    </source>
</evidence>
<organism evidence="2 3">
    <name type="scientific">Alligator mississippiensis</name>
    <name type="common">American alligator</name>
    <dbReference type="NCBI Taxonomy" id="8496"/>
    <lineage>
        <taxon>Eukaryota</taxon>
        <taxon>Metazoa</taxon>
        <taxon>Chordata</taxon>
        <taxon>Craniata</taxon>
        <taxon>Vertebrata</taxon>
        <taxon>Euteleostomi</taxon>
        <taxon>Archelosauria</taxon>
        <taxon>Archosauria</taxon>
        <taxon>Crocodylia</taxon>
        <taxon>Alligatoridae</taxon>
        <taxon>Alligatorinae</taxon>
        <taxon>Alligator</taxon>
    </lineage>
</organism>
<reference evidence="2 3" key="1">
    <citation type="journal article" date="2012" name="Genome Biol.">
        <title>Sequencing three crocodilian genomes to illuminate the evolution of archosaurs and amniotes.</title>
        <authorList>
            <person name="St John J.A."/>
            <person name="Braun E.L."/>
            <person name="Isberg S.R."/>
            <person name="Miles L.G."/>
            <person name="Chong A.Y."/>
            <person name="Gongora J."/>
            <person name="Dalzell P."/>
            <person name="Moran C."/>
            <person name="Bed'hom B."/>
            <person name="Abzhanov A."/>
            <person name="Burgess S.C."/>
            <person name="Cooksey A.M."/>
            <person name="Castoe T.A."/>
            <person name="Crawford N.G."/>
            <person name="Densmore L.D."/>
            <person name="Drew J.C."/>
            <person name="Edwards S.V."/>
            <person name="Faircloth B.C."/>
            <person name="Fujita M.K."/>
            <person name="Greenwold M.J."/>
            <person name="Hoffmann F.G."/>
            <person name="Howard J.M."/>
            <person name="Iguchi T."/>
            <person name="Janes D.E."/>
            <person name="Khan S.Y."/>
            <person name="Kohno S."/>
            <person name="de Koning A.J."/>
            <person name="Lance S.L."/>
            <person name="McCarthy F.M."/>
            <person name="McCormack J.E."/>
            <person name="Merchant M.E."/>
            <person name="Peterson D.G."/>
            <person name="Pollock D.D."/>
            <person name="Pourmand N."/>
            <person name="Raney B.J."/>
            <person name="Roessler K.A."/>
            <person name="Sanford J.R."/>
            <person name="Sawyer R.H."/>
            <person name="Schmidt C.J."/>
            <person name="Triplett E.W."/>
            <person name="Tuberville T.D."/>
            <person name="Venegas-Anaya M."/>
            <person name="Howard J.T."/>
            <person name="Jarvis E.D."/>
            <person name="Guillette L.J.Jr."/>
            <person name="Glenn T.C."/>
            <person name="Green R.E."/>
            <person name="Ray D.A."/>
        </authorList>
    </citation>
    <scope>NUCLEOTIDE SEQUENCE [LARGE SCALE GENOMIC DNA]</scope>
    <source>
        <strain evidence="2">KSC_2009_1</strain>
    </source>
</reference>
<evidence type="ECO:0000313" key="2">
    <source>
        <dbReference type="EMBL" id="KYO46233.1"/>
    </source>
</evidence>
<keyword evidence="3" id="KW-1185">Reference proteome</keyword>
<protein>
    <submittedName>
        <fullName evidence="2">Uncharacterized protein</fullName>
    </submittedName>
</protein>
<dbReference type="EMBL" id="AKHW03000533">
    <property type="protein sequence ID" value="KYO46233.1"/>
    <property type="molecule type" value="Genomic_DNA"/>
</dbReference>
<accession>A0A151PB26</accession>
<feature type="region of interest" description="Disordered" evidence="1">
    <location>
        <begin position="1"/>
        <end position="72"/>
    </location>
</feature>
<evidence type="ECO:0000313" key="3">
    <source>
        <dbReference type="Proteomes" id="UP000050525"/>
    </source>
</evidence>
<name>A0A151PB26_ALLMI</name>
<sequence length="72" mass="7406">MRKPGRPLRCSPAFARSRSKASTGSARKAAAEQPGAALRAGGGTKLSPGPRPPRRNSALALKPQTVSNQVGD</sequence>
<proteinExistence type="predicted"/>
<dbReference type="Proteomes" id="UP000050525">
    <property type="component" value="Unassembled WGS sequence"/>
</dbReference>